<organism evidence="1">
    <name type="scientific">viral metagenome</name>
    <dbReference type="NCBI Taxonomy" id="1070528"/>
    <lineage>
        <taxon>unclassified sequences</taxon>
        <taxon>metagenomes</taxon>
        <taxon>organismal metagenomes</taxon>
    </lineage>
</organism>
<proteinExistence type="predicted"/>
<dbReference type="EMBL" id="MN739799">
    <property type="protein sequence ID" value="QHT26591.1"/>
    <property type="molecule type" value="Genomic_DNA"/>
</dbReference>
<accession>A0A6C0ED80</accession>
<evidence type="ECO:0000313" key="1">
    <source>
        <dbReference type="EMBL" id="QHT26591.1"/>
    </source>
</evidence>
<name>A0A6C0ED80_9ZZZZ</name>
<dbReference type="AlphaFoldDB" id="A0A6C0ED80"/>
<protein>
    <submittedName>
        <fullName evidence="1">Uncharacterized protein</fullName>
    </submittedName>
</protein>
<reference evidence="1" key="1">
    <citation type="journal article" date="2020" name="Nature">
        <title>Giant virus diversity and host interactions through global metagenomics.</title>
        <authorList>
            <person name="Schulz F."/>
            <person name="Roux S."/>
            <person name="Paez-Espino D."/>
            <person name="Jungbluth S."/>
            <person name="Walsh D.A."/>
            <person name="Denef V.J."/>
            <person name="McMahon K.D."/>
            <person name="Konstantinidis K.T."/>
            <person name="Eloe-Fadrosh E.A."/>
            <person name="Kyrpides N.C."/>
            <person name="Woyke T."/>
        </authorList>
    </citation>
    <scope>NUCLEOTIDE SEQUENCE</scope>
    <source>
        <strain evidence="1">GVMAG-M-3300023179-2</strain>
    </source>
</reference>
<sequence>MAEIIVYTLIAGILITAIKKSNDNSNNKKISYNLLIRDLIVNHNMSNLKWNKNIKLTDDLNGIEIGYDNGYLLLSNNNPIILCLANKKISLDTYDTIEARNNILQILNNNLIINKLNLNSDELFIINKLLVLLISYNNNSLFKKYLKINPNLT</sequence>